<dbReference type="PANTHER" id="PTHR13479:SF40">
    <property type="entry name" value="SMALL RIBOSOMAL SUBUNIT PROTEIN BS18M"/>
    <property type="match status" value="1"/>
</dbReference>
<evidence type="ECO:0000313" key="8">
    <source>
        <dbReference type="Proteomes" id="UP000075222"/>
    </source>
</evidence>
<dbReference type="InterPro" id="IPR036870">
    <property type="entry name" value="Ribosomal_bS18_sf"/>
</dbReference>
<dbReference type="GO" id="GO:0003735">
    <property type="term" value="F:structural constituent of ribosome"/>
    <property type="evidence" value="ECO:0007669"/>
    <property type="project" value="InterPro"/>
</dbReference>
<accession>A0A143WMQ1</accession>
<evidence type="ECO:0000256" key="2">
    <source>
        <dbReference type="ARBA" id="ARBA00022980"/>
    </source>
</evidence>
<organism evidence="7 8">
    <name type="scientific">Tremblaya princeps</name>
    <dbReference type="NCBI Taxonomy" id="189385"/>
    <lineage>
        <taxon>Bacteria</taxon>
        <taxon>Pseudomonadati</taxon>
        <taxon>Pseudomonadota</taxon>
        <taxon>Betaproteobacteria</taxon>
        <taxon>Candidatus Tremblayella</taxon>
    </lineage>
</organism>
<dbReference type="PATRIC" id="fig|189385.7.peg.83"/>
<dbReference type="AlphaFoldDB" id="A0A143WMQ1"/>
<dbReference type="Proteomes" id="UP000075222">
    <property type="component" value="Chromosome I"/>
</dbReference>
<dbReference type="PANTHER" id="PTHR13479">
    <property type="entry name" value="30S RIBOSOMAL PROTEIN S18"/>
    <property type="match status" value="1"/>
</dbReference>
<comment type="similarity">
    <text evidence="1 4 5">Belongs to the bacterial ribosomal protein bS18 family.</text>
</comment>
<dbReference type="GO" id="GO:0070181">
    <property type="term" value="F:small ribosomal subunit rRNA binding"/>
    <property type="evidence" value="ECO:0007669"/>
    <property type="project" value="TreeGrafter"/>
</dbReference>
<name>A0A143WMQ1_TREPR</name>
<dbReference type="SUPFAM" id="SSF46911">
    <property type="entry name" value="Ribosomal protein S18"/>
    <property type="match status" value="1"/>
</dbReference>
<evidence type="ECO:0000256" key="3">
    <source>
        <dbReference type="ARBA" id="ARBA00023274"/>
    </source>
</evidence>
<keyword evidence="4" id="KW-0699">rRNA-binding</keyword>
<dbReference type="Pfam" id="PF01084">
    <property type="entry name" value="Ribosomal_S18"/>
    <property type="match status" value="1"/>
</dbReference>
<keyword evidence="3 4" id="KW-0687">Ribonucleoprotein</keyword>
<dbReference type="InterPro" id="IPR001648">
    <property type="entry name" value="Ribosomal_bS18"/>
</dbReference>
<comment type="subunit">
    <text evidence="4">Part of the 30S ribosomal subunit. Forms a tight heterodimer with protein bS6.</text>
</comment>
<dbReference type="PRINTS" id="PR00974">
    <property type="entry name" value="RIBOSOMALS18"/>
</dbReference>
<evidence type="ECO:0000256" key="1">
    <source>
        <dbReference type="ARBA" id="ARBA00005589"/>
    </source>
</evidence>
<reference evidence="8" key="1">
    <citation type="submission" date="2016-01" db="EMBL/GenBank/DDBJ databases">
        <authorList>
            <person name="Husnik F."/>
        </authorList>
    </citation>
    <scope>NUCLEOTIDE SEQUENCE [LARGE SCALE GENOMIC DNA]</scope>
</reference>
<evidence type="ECO:0000256" key="5">
    <source>
        <dbReference type="RuleBase" id="RU003910"/>
    </source>
</evidence>
<evidence type="ECO:0000256" key="4">
    <source>
        <dbReference type="HAMAP-Rule" id="MF_00270"/>
    </source>
</evidence>
<dbReference type="GO" id="GO:0005840">
    <property type="term" value="C:ribosome"/>
    <property type="evidence" value="ECO:0007669"/>
    <property type="project" value="UniProtKB-KW"/>
</dbReference>
<keyword evidence="4" id="KW-0694">RNA-binding</keyword>
<dbReference type="GO" id="GO:1990904">
    <property type="term" value="C:ribonucleoprotein complex"/>
    <property type="evidence" value="ECO:0007669"/>
    <property type="project" value="UniProtKB-KW"/>
</dbReference>
<dbReference type="Gene3D" id="4.10.640.10">
    <property type="entry name" value="Ribosomal protein S18"/>
    <property type="match status" value="1"/>
</dbReference>
<protein>
    <recommendedName>
        <fullName evidence="4">Small ribosomal subunit protein bS18</fullName>
    </recommendedName>
</protein>
<dbReference type="NCBIfam" id="TIGR00165">
    <property type="entry name" value="S18"/>
    <property type="match status" value="1"/>
</dbReference>
<evidence type="ECO:0000256" key="6">
    <source>
        <dbReference type="SAM" id="MobiDB-lite"/>
    </source>
</evidence>
<feature type="compositionally biased region" description="Polar residues" evidence="6">
    <location>
        <begin position="1"/>
        <end position="13"/>
    </location>
</feature>
<dbReference type="HAMAP" id="MF_00270">
    <property type="entry name" value="Ribosomal_bS18"/>
    <property type="match status" value="1"/>
</dbReference>
<keyword evidence="2 4" id="KW-0689">Ribosomal protein</keyword>
<sequence length="101" mass="11207">MQQPKEAQVTSSRGLPATVQHDADSSPHSLRELLTSVPNPRSARVLRSFITEYGKIMPARMTGLPAALQRRLRVAIKRARYMALLPYTSRHAIAQLRSDGG</sequence>
<dbReference type="EMBL" id="LN998829">
    <property type="protein sequence ID" value="CUX76465.1"/>
    <property type="molecule type" value="Genomic_DNA"/>
</dbReference>
<gene>
    <name evidence="4 7" type="primary">rpsR</name>
    <name evidence="7" type="ORF">PMARG_TP00079</name>
</gene>
<feature type="region of interest" description="Disordered" evidence="6">
    <location>
        <begin position="1"/>
        <end position="29"/>
    </location>
</feature>
<dbReference type="GO" id="GO:0006412">
    <property type="term" value="P:translation"/>
    <property type="evidence" value="ECO:0007669"/>
    <property type="project" value="UniProtKB-UniRule"/>
</dbReference>
<proteinExistence type="inferred from homology"/>
<comment type="function">
    <text evidence="4">Binds as a heterodimer with protein bS6 to the central domain of the 16S rRNA, where it helps stabilize the platform of the 30S subunit.</text>
</comment>
<evidence type="ECO:0000313" key="7">
    <source>
        <dbReference type="EMBL" id="CUX76465.1"/>
    </source>
</evidence>